<gene>
    <name evidence="1" type="ORF">V6984_09400</name>
</gene>
<evidence type="ECO:0000313" key="1">
    <source>
        <dbReference type="EMBL" id="XAH75953.1"/>
    </source>
</evidence>
<keyword evidence="2" id="KW-1185">Reference proteome</keyword>
<name>A0ABZ3F075_9FIRM</name>
<dbReference type="EMBL" id="CP146256">
    <property type="protein sequence ID" value="XAH75953.1"/>
    <property type="molecule type" value="Genomic_DNA"/>
</dbReference>
<dbReference type="Proteomes" id="UP001451571">
    <property type="component" value="Chromosome"/>
</dbReference>
<sequence>MGQDIEMVSFEKVPEYTGLEPNIASVSIKDGEIWEGHRYATWVGRIYQSGEVKSAFKKDREGNNTEIFDKLRNDMSLLEKSVSIRRDNKMEHATDYFIPYAVKGHCSMKPTVIDNAVDRASNVHYSVEYEIVLVASDGFVRYITVPYETEGHWSSSFFDHVESVNGIIKIPTFGGENSPPCYA</sequence>
<proteinExistence type="predicted"/>
<protein>
    <submittedName>
        <fullName evidence="1">Uncharacterized protein</fullName>
    </submittedName>
</protein>
<organism evidence="1 2">
    <name type="scientific">Kineothrix sedimenti</name>
    <dbReference type="NCBI Taxonomy" id="3123317"/>
    <lineage>
        <taxon>Bacteria</taxon>
        <taxon>Bacillati</taxon>
        <taxon>Bacillota</taxon>
        <taxon>Clostridia</taxon>
        <taxon>Lachnospirales</taxon>
        <taxon>Lachnospiraceae</taxon>
        <taxon>Kineothrix</taxon>
    </lineage>
</organism>
<accession>A0ABZ3F075</accession>
<reference evidence="1 2" key="1">
    <citation type="submission" date="2024-02" db="EMBL/GenBank/DDBJ databases">
        <title>Bacterial strain from lacustrine sediment.</title>
        <authorList>
            <person name="Petit C."/>
            <person name="Fadhlaoui K."/>
        </authorList>
    </citation>
    <scope>NUCLEOTIDE SEQUENCE [LARGE SCALE GENOMIC DNA]</scope>
    <source>
        <strain evidence="1 2">IPX-CK</strain>
    </source>
</reference>
<dbReference type="RefSeq" id="WP_342759529.1">
    <property type="nucleotide sequence ID" value="NZ_CP146256.1"/>
</dbReference>
<evidence type="ECO:0000313" key="2">
    <source>
        <dbReference type="Proteomes" id="UP001451571"/>
    </source>
</evidence>